<evidence type="ECO:0000313" key="2">
    <source>
        <dbReference type="EMBL" id="ABR60158.1"/>
    </source>
</evidence>
<dbReference type="Proteomes" id="UP000001108">
    <property type="component" value="Chromosome"/>
</dbReference>
<dbReference type="KEGG" id="smd:Smed_1308"/>
<sequence length="210" mass="24032">MVLEVLQGWLTAIATGAGVYVAIGGLNSWRRETTGKRDIELCQAVIERFYEAEHRMDVLRSPYSFASEAASRQKGEHESEDESYRLDLLFVPLARLEAQSAFWSELFSYKFRMRALFGEEAATTFKHIDDAYRSFRAAAVTRYQALHRNPDGLSPETQTKLEERIWAELAEPDEIAVKMREAINAMERVCIPIVRSTRPAKRLTALLKRS</sequence>
<accession>A6U928</accession>
<keyword evidence="1" id="KW-0472">Membrane</keyword>
<reference evidence="3" key="1">
    <citation type="submission" date="2007-06" db="EMBL/GenBank/DDBJ databases">
        <title>Complete sequence of Sinorhizobium medicae WSM419 chromosome.</title>
        <authorList>
            <consortium name="US DOE Joint Genome Institute"/>
            <person name="Copeland A."/>
            <person name="Lucas S."/>
            <person name="Lapidus A."/>
            <person name="Barry K."/>
            <person name="Glavina del Rio T."/>
            <person name="Dalin E."/>
            <person name="Tice H."/>
            <person name="Pitluck S."/>
            <person name="Chain P."/>
            <person name="Malfatti S."/>
            <person name="Shin M."/>
            <person name="Vergez L."/>
            <person name="Schmutz J."/>
            <person name="Larimer F."/>
            <person name="Land M."/>
            <person name="Hauser L."/>
            <person name="Kyrpides N."/>
            <person name="Mikhailova N."/>
            <person name="Reeve W.G."/>
            <person name="Richardson P."/>
        </authorList>
    </citation>
    <scope>NUCLEOTIDE SEQUENCE [LARGE SCALE GENOMIC DNA]</scope>
    <source>
        <strain evidence="3">WSM419</strain>
    </source>
</reference>
<keyword evidence="1" id="KW-1133">Transmembrane helix</keyword>
<evidence type="ECO:0000313" key="3">
    <source>
        <dbReference type="Proteomes" id="UP000001108"/>
    </source>
</evidence>
<protein>
    <submittedName>
        <fullName evidence="2">Uncharacterized protein</fullName>
    </submittedName>
</protein>
<dbReference type="HOGENOM" id="CLU_1309424_0_0_5"/>
<dbReference type="eggNOG" id="ENOG5033AMZ">
    <property type="taxonomic scope" value="Bacteria"/>
</dbReference>
<dbReference type="OrthoDB" id="1425477at2"/>
<keyword evidence="1" id="KW-0812">Transmembrane</keyword>
<organism evidence="2 3">
    <name type="scientific">Sinorhizobium medicae (strain WSM419)</name>
    <name type="common">Ensifer medicae</name>
    <dbReference type="NCBI Taxonomy" id="366394"/>
    <lineage>
        <taxon>Bacteria</taxon>
        <taxon>Pseudomonadati</taxon>
        <taxon>Pseudomonadota</taxon>
        <taxon>Alphaproteobacteria</taxon>
        <taxon>Hyphomicrobiales</taxon>
        <taxon>Rhizobiaceae</taxon>
        <taxon>Sinorhizobium/Ensifer group</taxon>
        <taxon>Sinorhizobium</taxon>
    </lineage>
</organism>
<evidence type="ECO:0000256" key="1">
    <source>
        <dbReference type="SAM" id="Phobius"/>
    </source>
</evidence>
<gene>
    <name evidence="2" type="ordered locus">Smed_1308</name>
</gene>
<dbReference type="EMBL" id="CP000738">
    <property type="protein sequence ID" value="ABR60158.1"/>
    <property type="molecule type" value="Genomic_DNA"/>
</dbReference>
<dbReference type="PATRIC" id="fig|366394.8.peg.4442"/>
<reference evidence="2 3" key="2">
    <citation type="journal article" date="2010" name="Stand. Genomic Sci.">
        <title>Complete genome sequence of the Medicago microsymbiont Ensifer (Sinorhizobium) medicae strain WSM419.</title>
        <authorList>
            <person name="Reeve W."/>
            <person name="Chain P."/>
            <person name="O'Hara G."/>
            <person name="Ardley J."/>
            <person name="Nandesena K."/>
            <person name="Brau L."/>
            <person name="Tiwari R."/>
            <person name="Malfatti S."/>
            <person name="Kiss H."/>
            <person name="Lapidus A."/>
            <person name="Copeland A."/>
            <person name="Nolan M."/>
            <person name="Land M."/>
            <person name="Hauser L."/>
            <person name="Chang Y.J."/>
            <person name="Ivanova N."/>
            <person name="Mavromatis K."/>
            <person name="Markowitz V."/>
            <person name="Kyrpides N."/>
            <person name="Gollagher M."/>
            <person name="Yates R."/>
            <person name="Dilworth M."/>
            <person name="Howieson J."/>
        </authorList>
    </citation>
    <scope>NUCLEOTIDE SEQUENCE [LARGE SCALE GENOMIC DNA]</scope>
    <source>
        <strain evidence="2 3">WSM419</strain>
    </source>
</reference>
<feature type="transmembrane region" description="Helical" evidence="1">
    <location>
        <begin position="6"/>
        <end position="27"/>
    </location>
</feature>
<dbReference type="AlphaFoldDB" id="A6U928"/>
<proteinExistence type="predicted"/>
<name>A6U928_SINMW</name>